<dbReference type="AlphaFoldDB" id="A0A151CG42"/>
<keyword evidence="4" id="KW-1185">Reference proteome</keyword>
<feature type="transmembrane region" description="Helical" evidence="1">
    <location>
        <begin position="228"/>
        <end position="258"/>
    </location>
</feature>
<dbReference type="InterPro" id="IPR018476">
    <property type="entry name" value="GlyceroP-diester-Pdiesterase_M"/>
</dbReference>
<dbReference type="PANTHER" id="PTHR46211">
    <property type="entry name" value="GLYCEROPHOSPHORYL DIESTER PHOSPHODIESTERASE"/>
    <property type="match status" value="1"/>
</dbReference>
<dbReference type="Pfam" id="PF10110">
    <property type="entry name" value="GPDPase_memb"/>
    <property type="match status" value="1"/>
</dbReference>
<proteinExistence type="predicted"/>
<sequence length="618" mass="69065">MKSERFWHKILAVATDRKKEFFFIHLFYTLLGIILFAPLTGIVGRLFLKLSGQEVLSDMQIAGFLLSPLGFVAFILFFSLIVTIIIFEQASMQAVTIAWLKEEHLTALDSITFTLRHMKKIYLFSGRLILKLLFIMVPFLAVAGLVAFLLITEHDINYYLSQKPSEFITVVAINAVVILAMLLLLVKKLLSWSMALPLVLFSNISPADSFTKSEKMTATHKKDIFKQYAAWALVSILVSVVILGSIHFAGTHLSILFYDSLKTLVLVIGAVMLLLMVAHFFLTIFISSTFAALTVLLAEKYGASLKNEKLQFSQAATMMRLNKTKITIGLAAALLFSIFIGSALLTDTQTLRDVEIIAHRGAAGKAPENTLASMKQAIADKTDWIELDVQESKDGEVMVIHDSDVMKLANVGTKIWEGTKEELQQIDIGSWYDAKFSDETIPTLKEVLQLAKGKTKVLIELKYYGHDNALEQKVVDLVEAENMANDIAVMSLNRDQVKRFRALRPEWEAGILLSKTLGDISKIDANFLAVNLGMMGPNFIKRTHKTGKKIYVWTADDPITIFKMISLGVDGVITNEPELARNVLEESKKLNSVERLVFHVAALLGKPIPLKEYRDESP</sequence>
<dbReference type="EMBL" id="LNKT01000023">
    <property type="protein sequence ID" value="KYJ86512.1"/>
    <property type="molecule type" value="Genomic_DNA"/>
</dbReference>
<dbReference type="OrthoDB" id="9795622at2"/>
<evidence type="ECO:0000256" key="1">
    <source>
        <dbReference type="SAM" id="Phobius"/>
    </source>
</evidence>
<feature type="transmembrane region" description="Helical" evidence="1">
    <location>
        <begin position="128"/>
        <end position="151"/>
    </location>
</feature>
<dbReference type="RefSeq" id="WP_067330804.1">
    <property type="nucleotide sequence ID" value="NZ_LNKT01000023.1"/>
</dbReference>
<dbReference type="Gene3D" id="3.20.20.190">
    <property type="entry name" value="Phosphatidylinositol (PI) phosphodiesterase"/>
    <property type="match status" value="1"/>
</dbReference>
<dbReference type="SUPFAM" id="SSF51695">
    <property type="entry name" value="PLC-like phosphodiesterases"/>
    <property type="match status" value="1"/>
</dbReference>
<evidence type="ECO:0000259" key="2">
    <source>
        <dbReference type="PROSITE" id="PS51704"/>
    </source>
</evidence>
<comment type="caution">
    <text evidence="3">The sequence shown here is derived from an EMBL/GenBank/DDBJ whole genome shotgun (WGS) entry which is preliminary data.</text>
</comment>
<name>A0A151CG42_9BACT</name>
<dbReference type="PANTHER" id="PTHR46211:SF8">
    <property type="entry name" value="PHOSPHODIESTERASE"/>
    <property type="match status" value="1"/>
</dbReference>
<evidence type="ECO:0000313" key="3">
    <source>
        <dbReference type="EMBL" id="KYJ86512.1"/>
    </source>
</evidence>
<organism evidence="3 4">
    <name type="scientific">Sulfurovum riftiae</name>
    <dbReference type="NCBI Taxonomy" id="1630136"/>
    <lineage>
        <taxon>Bacteria</taxon>
        <taxon>Pseudomonadati</taxon>
        <taxon>Campylobacterota</taxon>
        <taxon>Epsilonproteobacteria</taxon>
        <taxon>Campylobacterales</taxon>
        <taxon>Sulfurovaceae</taxon>
        <taxon>Sulfurovum</taxon>
    </lineage>
</organism>
<protein>
    <recommendedName>
        <fullName evidence="2">GP-PDE domain-containing protein</fullName>
    </recommendedName>
</protein>
<feature type="transmembrane region" description="Helical" evidence="1">
    <location>
        <begin position="167"/>
        <end position="186"/>
    </location>
</feature>
<feature type="transmembrane region" description="Helical" evidence="1">
    <location>
        <begin position="326"/>
        <end position="345"/>
    </location>
</feature>
<dbReference type="InterPro" id="IPR017946">
    <property type="entry name" value="PLC-like_Pdiesterase_TIM-brl"/>
</dbReference>
<keyword evidence="1" id="KW-1133">Transmembrane helix</keyword>
<dbReference type="GO" id="GO:0008081">
    <property type="term" value="F:phosphoric diester hydrolase activity"/>
    <property type="evidence" value="ECO:0007669"/>
    <property type="project" value="InterPro"/>
</dbReference>
<keyword evidence="1" id="KW-0812">Transmembrane</keyword>
<evidence type="ECO:0000313" key="4">
    <source>
        <dbReference type="Proteomes" id="UP000075359"/>
    </source>
</evidence>
<reference evidence="3 4" key="1">
    <citation type="submission" date="2015-11" db="EMBL/GenBank/DDBJ databases">
        <title>Draft genome of Sulfurovum riftiae 1812E, a member of the Epsilonproteobacteria isolated from the tube of the deep-sea hydrothermal vent tubewom Riftia pachyptila.</title>
        <authorList>
            <person name="Vetriani C."/>
            <person name="Giovannelli D."/>
        </authorList>
    </citation>
    <scope>NUCLEOTIDE SEQUENCE [LARGE SCALE GENOMIC DNA]</scope>
    <source>
        <strain evidence="3 4">1812E</strain>
    </source>
</reference>
<feature type="domain" description="GP-PDE" evidence="2">
    <location>
        <begin position="354"/>
        <end position="584"/>
    </location>
</feature>
<dbReference type="Pfam" id="PF03009">
    <property type="entry name" value="GDPD"/>
    <property type="match status" value="1"/>
</dbReference>
<keyword evidence="1" id="KW-0472">Membrane</keyword>
<dbReference type="InterPro" id="IPR030395">
    <property type="entry name" value="GP_PDE_dom"/>
</dbReference>
<dbReference type="Proteomes" id="UP000075359">
    <property type="component" value="Unassembled WGS sequence"/>
</dbReference>
<feature type="transmembrane region" description="Helical" evidence="1">
    <location>
        <begin position="21"/>
        <end position="44"/>
    </location>
</feature>
<accession>A0A151CG42</accession>
<gene>
    <name evidence="3" type="ORF">AS592_06815</name>
</gene>
<feature type="transmembrane region" description="Helical" evidence="1">
    <location>
        <begin position="64"/>
        <end position="87"/>
    </location>
</feature>
<dbReference type="STRING" id="1630136.AS592_06815"/>
<feature type="transmembrane region" description="Helical" evidence="1">
    <location>
        <begin position="264"/>
        <end position="297"/>
    </location>
</feature>
<dbReference type="PROSITE" id="PS51704">
    <property type="entry name" value="GP_PDE"/>
    <property type="match status" value="1"/>
</dbReference>
<dbReference type="GO" id="GO:0006629">
    <property type="term" value="P:lipid metabolic process"/>
    <property type="evidence" value="ECO:0007669"/>
    <property type="project" value="InterPro"/>
</dbReference>